<dbReference type="InterPro" id="IPR008969">
    <property type="entry name" value="CarboxyPept-like_regulatory"/>
</dbReference>
<reference evidence="1 2" key="1">
    <citation type="submission" date="2023-09" db="EMBL/GenBank/DDBJ databases">
        <authorList>
            <person name="Rey-Velasco X."/>
        </authorList>
    </citation>
    <scope>NUCLEOTIDE SEQUENCE [LARGE SCALE GENOMIC DNA]</scope>
    <source>
        <strain evidence="1 2">F363</strain>
    </source>
</reference>
<organism evidence="1 2">
    <name type="scientific">Autumnicola tepida</name>
    <dbReference type="NCBI Taxonomy" id="3075595"/>
    <lineage>
        <taxon>Bacteria</taxon>
        <taxon>Pseudomonadati</taxon>
        <taxon>Bacteroidota</taxon>
        <taxon>Flavobacteriia</taxon>
        <taxon>Flavobacteriales</taxon>
        <taxon>Flavobacteriaceae</taxon>
        <taxon>Autumnicola</taxon>
    </lineage>
</organism>
<proteinExistence type="predicted"/>
<protein>
    <submittedName>
        <fullName evidence="1">Carboxypeptidase-like regulatory domain-containing protein</fullName>
    </submittedName>
</protein>
<dbReference type="RefSeq" id="WP_311533302.1">
    <property type="nucleotide sequence ID" value="NZ_JAVRHQ010000001.1"/>
</dbReference>
<comment type="caution">
    <text evidence="1">The sequence shown here is derived from an EMBL/GenBank/DDBJ whole genome shotgun (WGS) entry which is preliminary data.</text>
</comment>
<dbReference type="EMBL" id="JAVRHQ010000001">
    <property type="protein sequence ID" value="MDT0641594.1"/>
    <property type="molecule type" value="Genomic_DNA"/>
</dbReference>
<gene>
    <name evidence="1" type="ORF">RM553_02000</name>
</gene>
<dbReference type="Gene3D" id="2.60.40.1120">
    <property type="entry name" value="Carboxypeptidase-like, regulatory domain"/>
    <property type="match status" value="1"/>
</dbReference>
<evidence type="ECO:0000313" key="1">
    <source>
        <dbReference type="EMBL" id="MDT0641594.1"/>
    </source>
</evidence>
<dbReference type="Proteomes" id="UP001262889">
    <property type="component" value="Unassembled WGS sequence"/>
</dbReference>
<dbReference type="SUPFAM" id="SSF49464">
    <property type="entry name" value="Carboxypeptidase regulatory domain-like"/>
    <property type="match status" value="1"/>
</dbReference>
<sequence length="866" mass="99414">MNGQTAIQGFVQDQGGSPIEKASVIVYNSSQSILTYSYTDEEGGFLLTIKDEDINNNLLIVAANSLGFQEQQDSLQLVQGKNDYSVIFTLSEKAEQLKEVVLESTKKISANGNITTIQAGAFTNNTEHTVEDVLKKLPGIEVLDDGAIKAHGKFINKLLIDGEDLFANDYQILSRNLDAKTLDEIQIIDKFEDNPVLAKVLDSDKVALNLNLKEKFKNIWFGNVTAGLGTEERVKAAANIGLLRKQIKFFYFGDYNNLGNKASDQLTGSPSSVNITSAYQEQEIEPEINPVFSIPMNENNFFREGQSTFNKALLNSLGFVTKLTQNIELRGTGSFTNDIQNQLFSSETFFNVQEDPVIFYENSDSHHTNTIGSGELEIKYTGGEKSYLKNLFVYQNQPEEYNNNLLFNNIDIAQNLVKKESSFYNHFNYSYVLSKNNVWHNYIYFGQNEVEQNAVIRSPVLNSLFSSPEDSRIDHSSDDKLNVFGFTSNLFSKFGEFEHRLEVGYESLAEDRRNNFILNTQENTLEVDSLRNDLQFERQRLNLNTRLNYSFSDKVELAIGFSLDHLKIKNGRDNKEEWFFNPEVDLDLRKMKIGRFQFSYENTCNFPESIFFLENYQLKNYRSVVQGTEKIYLPKRDVYGFSYKWANELESQAFTLRLKYDDTNGRYSTANQISQDFILSSYRFVNAGDRISGNIDFTSYFAKLKLSTNLRTTQNWFAMPLKANSADFSILKNYSASYLFSGTTYFDLPVNFGFKINLSHSKSQFNGVMSKTYQNNAAVEINYEVSNEWFASLNNDLYQMENNRSYFLGSTISYQPKESNFSYRLKMNNLTGENEFSTIFIDDYAMYKSSVKLLPRFFLFTLKYRF</sequence>
<accession>A0ABU3C5J5</accession>
<dbReference type="SUPFAM" id="SSF56935">
    <property type="entry name" value="Porins"/>
    <property type="match status" value="1"/>
</dbReference>
<evidence type="ECO:0000313" key="2">
    <source>
        <dbReference type="Proteomes" id="UP001262889"/>
    </source>
</evidence>
<name>A0ABU3C5J5_9FLAO</name>
<keyword evidence="2" id="KW-1185">Reference proteome</keyword>